<evidence type="ECO:0000256" key="1">
    <source>
        <dbReference type="SAM" id="Coils"/>
    </source>
</evidence>
<keyword evidence="3" id="KW-1185">Reference proteome</keyword>
<reference evidence="2 3" key="1">
    <citation type="submission" date="2019-02" db="EMBL/GenBank/DDBJ databases">
        <title>Deep-cultivation of Planctomycetes and their phenomic and genomic characterization uncovers novel biology.</title>
        <authorList>
            <person name="Wiegand S."/>
            <person name="Jogler M."/>
            <person name="Boedeker C."/>
            <person name="Pinto D."/>
            <person name="Vollmers J."/>
            <person name="Rivas-Marin E."/>
            <person name="Kohn T."/>
            <person name="Peeters S.H."/>
            <person name="Heuer A."/>
            <person name="Rast P."/>
            <person name="Oberbeckmann S."/>
            <person name="Bunk B."/>
            <person name="Jeske O."/>
            <person name="Meyerdierks A."/>
            <person name="Storesund J.E."/>
            <person name="Kallscheuer N."/>
            <person name="Luecker S."/>
            <person name="Lage O.M."/>
            <person name="Pohl T."/>
            <person name="Merkel B.J."/>
            <person name="Hornburger P."/>
            <person name="Mueller R.-W."/>
            <person name="Bruemmer F."/>
            <person name="Labrenz M."/>
            <person name="Spormann A.M."/>
            <person name="Op Den Camp H."/>
            <person name="Overmann J."/>
            <person name="Amann R."/>
            <person name="Jetten M.S.M."/>
            <person name="Mascher T."/>
            <person name="Medema M.H."/>
            <person name="Devos D.P."/>
            <person name="Kaster A.-K."/>
            <person name="Ovreas L."/>
            <person name="Rohde M."/>
            <person name="Galperin M.Y."/>
            <person name="Jogler C."/>
        </authorList>
    </citation>
    <scope>NUCLEOTIDE SEQUENCE [LARGE SCALE GENOMIC DNA]</scope>
    <source>
        <strain evidence="2 3">Pan54</strain>
    </source>
</reference>
<dbReference type="AlphaFoldDB" id="A0A5C5XFD9"/>
<evidence type="ECO:0000313" key="2">
    <source>
        <dbReference type="EMBL" id="TWT61073.1"/>
    </source>
</evidence>
<dbReference type="EMBL" id="SJPG01000001">
    <property type="protein sequence ID" value="TWT61073.1"/>
    <property type="molecule type" value="Genomic_DNA"/>
</dbReference>
<feature type="coiled-coil region" evidence="1">
    <location>
        <begin position="17"/>
        <end position="51"/>
    </location>
</feature>
<protein>
    <recommendedName>
        <fullName evidence="4">HTH HARE-type domain-containing protein</fullName>
    </recommendedName>
</protein>
<sequence>MVDIQTDMSVAEIQRLLKAQQGKVNSLHKRREQLLEKLEKVEQEIASLSGGDSGGGVRFRNESSLEEVILEVLKKNKKGLGLSELTDAVEATGYQSSSANFKNVVYQNVYKSEQITRDEKSGKYVLA</sequence>
<gene>
    <name evidence="2" type="ORF">Pan54_18070</name>
</gene>
<evidence type="ECO:0008006" key="4">
    <source>
        <dbReference type="Google" id="ProtNLM"/>
    </source>
</evidence>
<keyword evidence="1" id="KW-0175">Coiled coil</keyword>
<accession>A0A5C5XFD9</accession>
<organism evidence="2 3">
    <name type="scientific">Rubinisphaera italica</name>
    <dbReference type="NCBI Taxonomy" id="2527969"/>
    <lineage>
        <taxon>Bacteria</taxon>
        <taxon>Pseudomonadati</taxon>
        <taxon>Planctomycetota</taxon>
        <taxon>Planctomycetia</taxon>
        <taxon>Planctomycetales</taxon>
        <taxon>Planctomycetaceae</taxon>
        <taxon>Rubinisphaera</taxon>
    </lineage>
</organism>
<name>A0A5C5XFD9_9PLAN</name>
<dbReference type="Proteomes" id="UP000316095">
    <property type="component" value="Unassembled WGS sequence"/>
</dbReference>
<proteinExistence type="predicted"/>
<dbReference type="RefSeq" id="WP_146503105.1">
    <property type="nucleotide sequence ID" value="NZ_SJPG01000001.1"/>
</dbReference>
<comment type="caution">
    <text evidence="2">The sequence shown here is derived from an EMBL/GenBank/DDBJ whole genome shotgun (WGS) entry which is preliminary data.</text>
</comment>
<evidence type="ECO:0000313" key="3">
    <source>
        <dbReference type="Proteomes" id="UP000316095"/>
    </source>
</evidence>
<dbReference type="OrthoDB" id="213513at2"/>